<dbReference type="AlphaFoldDB" id="A0A7D9MCR3"/>
<protein>
    <submittedName>
        <fullName evidence="2">Uncharacterized protein</fullName>
    </submittedName>
</protein>
<dbReference type="OrthoDB" id="5986328at2759"/>
<accession>A0A7D9MCR3</accession>
<feature type="region of interest" description="Disordered" evidence="1">
    <location>
        <begin position="29"/>
        <end position="59"/>
    </location>
</feature>
<feature type="non-terminal residue" evidence="2">
    <location>
        <position position="140"/>
    </location>
</feature>
<evidence type="ECO:0000256" key="1">
    <source>
        <dbReference type="SAM" id="MobiDB-lite"/>
    </source>
</evidence>
<evidence type="ECO:0000313" key="2">
    <source>
        <dbReference type="EMBL" id="CAB4045053.1"/>
    </source>
</evidence>
<feature type="compositionally biased region" description="Basic and acidic residues" evidence="1">
    <location>
        <begin position="32"/>
        <end position="41"/>
    </location>
</feature>
<dbReference type="Proteomes" id="UP001152795">
    <property type="component" value="Unassembled WGS sequence"/>
</dbReference>
<keyword evidence="3" id="KW-1185">Reference proteome</keyword>
<comment type="caution">
    <text evidence="2">The sequence shown here is derived from an EMBL/GenBank/DDBJ whole genome shotgun (WGS) entry which is preliminary data.</text>
</comment>
<feature type="region of interest" description="Disordered" evidence="1">
    <location>
        <begin position="101"/>
        <end position="140"/>
    </location>
</feature>
<reference evidence="2" key="1">
    <citation type="submission" date="2020-04" db="EMBL/GenBank/DDBJ databases">
        <authorList>
            <person name="Alioto T."/>
            <person name="Alioto T."/>
            <person name="Gomez Garrido J."/>
        </authorList>
    </citation>
    <scope>NUCLEOTIDE SEQUENCE</scope>
    <source>
        <strain evidence="2">A484AB</strain>
    </source>
</reference>
<dbReference type="EMBL" id="CACRXK020037451">
    <property type="protein sequence ID" value="CAB4045053.1"/>
    <property type="molecule type" value="Genomic_DNA"/>
</dbReference>
<organism evidence="2 3">
    <name type="scientific">Paramuricea clavata</name>
    <name type="common">Red gorgonian</name>
    <name type="synonym">Violescent sea-whip</name>
    <dbReference type="NCBI Taxonomy" id="317549"/>
    <lineage>
        <taxon>Eukaryota</taxon>
        <taxon>Metazoa</taxon>
        <taxon>Cnidaria</taxon>
        <taxon>Anthozoa</taxon>
        <taxon>Octocorallia</taxon>
        <taxon>Malacalcyonacea</taxon>
        <taxon>Plexauridae</taxon>
        <taxon>Paramuricea</taxon>
    </lineage>
</organism>
<sequence length="140" mass="15556">MAPLRPETIPREMEAVMKDWLESYRPVRQRTVRSETTKDKAGALPPAVYKSSDPQSSKVHFPEDQIQVIQPTPNITFVDESNVAVVVSGKDETELQIEQIDEYETDSDDGAPSSHDEDDEFGGVSELPIRPASVTRSGRA</sequence>
<gene>
    <name evidence="2" type="ORF">PACLA_8A039871</name>
</gene>
<proteinExistence type="predicted"/>
<evidence type="ECO:0000313" key="3">
    <source>
        <dbReference type="Proteomes" id="UP001152795"/>
    </source>
</evidence>
<name>A0A7D9MCR3_PARCT</name>